<dbReference type="InterPro" id="IPR049202">
    <property type="entry name" value="DUF6817"/>
</dbReference>
<gene>
    <name evidence="2" type="ORF">SPAR_23174</name>
</gene>
<dbReference type="PROSITE" id="PS51819">
    <property type="entry name" value="VOC"/>
    <property type="match status" value="1"/>
</dbReference>
<evidence type="ECO:0000313" key="2">
    <source>
        <dbReference type="EMBL" id="OMI37065.1"/>
    </source>
</evidence>
<dbReference type="SUPFAM" id="SSF54593">
    <property type="entry name" value="Glyoxalase/Bleomycin resistance protein/Dihydroxybiphenyl dioxygenase"/>
    <property type="match status" value="1"/>
</dbReference>
<dbReference type="PANTHER" id="PTHR37391">
    <property type="entry name" value="E3 UBIQUITIN-PROTEIN LIGASE"/>
    <property type="match status" value="1"/>
</dbReference>
<dbReference type="InterPro" id="IPR004360">
    <property type="entry name" value="Glyas_Fos-R_dOase_dom"/>
</dbReference>
<dbReference type="STRING" id="67365.GCA_001704635_04196"/>
<accession>A0A1R1SFL7</accession>
<dbReference type="AlphaFoldDB" id="A0A1R1SFL7"/>
<organism evidence="2 3">
    <name type="scientific">Streptomyces sparsogenes DSM 40356</name>
    <dbReference type="NCBI Taxonomy" id="1331668"/>
    <lineage>
        <taxon>Bacteria</taxon>
        <taxon>Bacillati</taxon>
        <taxon>Actinomycetota</taxon>
        <taxon>Actinomycetes</taxon>
        <taxon>Kitasatosporales</taxon>
        <taxon>Streptomycetaceae</taxon>
        <taxon>Streptomyces</taxon>
    </lineage>
</organism>
<dbReference type="Pfam" id="PF20680">
    <property type="entry name" value="DUF6817"/>
    <property type="match status" value="1"/>
</dbReference>
<dbReference type="Proteomes" id="UP000186168">
    <property type="component" value="Unassembled WGS sequence"/>
</dbReference>
<dbReference type="Gene3D" id="3.10.180.10">
    <property type="entry name" value="2,3-Dihydroxybiphenyl 1,2-Dioxygenase, domain 1"/>
    <property type="match status" value="1"/>
</dbReference>
<protein>
    <recommendedName>
        <fullName evidence="1">VOC domain-containing protein</fullName>
    </recommendedName>
</protein>
<sequence length="291" mass="31771">MRRSIPSDGGSPGSDRDPAAAWPAVQAFLRARGAGETKHPGGTLLDHLNRVARLLAEWGAGPDLKAAGLCHAMYGTDGYDHALMGTDERELLAELIGERAEALVHLYASCDRAVVYPRLASGRSAVFRDRFTGREHTPSPPDVRAFVEITAANELDVLAHNPDLAERHGPTLHRLFTHSRDLLSAPAWDACERQLGRYSLEPGPRIRITGLDHLVLTVADIERTVDFYERVLGVRPVTFGEGRRALTFGASKINLHQAGRELLPHATHPTPGSADLCLVTDIPRTGSSRRR</sequence>
<dbReference type="RefSeq" id="WP_065968418.1">
    <property type="nucleotide sequence ID" value="NZ_ASQP01000319.1"/>
</dbReference>
<dbReference type="GeneID" id="96749045"/>
<proteinExistence type="predicted"/>
<dbReference type="EMBL" id="ASQP01000319">
    <property type="protein sequence ID" value="OMI37065.1"/>
    <property type="molecule type" value="Genomic_DNA"/>
</dbReference>
<evidence type="ECO:0000259" key="1">
    <source>
        <dbReference type="PROSITE" id="PS51819"/>
    </source>
</evidence>
<evidence type="ECO:0000313" key="3">
    <source>
        <dbReference type="Proteomes" id="UP000186168"/>
    </source>
</evidence>
<comment type="caution">
    <text evidence="2">The sequence shown here is derived from an EMBL/GenBank/DDBJ whole genome shotgun (WGS) entry which is preliminary data.</text>
</comment>
<dbReference type="InterPro" id="IPR037523">
    <property type="entry name" value="VOC_core"/>
</dbReference>
<reference evidence="2 3" key="1">
    <citation type="submission" date="2013-05" db="EMBL/GenBank/DDBJ databases">
        <title>Genome sequence of Streptomyces sparsogenes DSM 40356.</title>
        <authorList>
            <person name="Coyne S."/>
            <person name="Seebeck F.P."/>
        </authorList>
    </citation>
    <scope>NUCLEOTIDE SEQUENCE [LARGE SCALE GENOMIC DNA]</scope>
    <source>
        <strain evidence="2 3">DSM 40356</strain>
    </source>
</reference>
<dbReference type="InterPro" id="IPR029068">
    <property type="entry name" value="Glyas_Bleomycin-R_OHBP_Dase"/>
</dbReference>
<dbReference type="Pfam" id="PF00903">
    <property type="entry name" value="Glyoxalase"/>
    <property type="match status" value="1"/>
</dbReference>
<feature type="domain" description="VOC" evidence="1">
    <location>
        <begin position="210"/>
        <end position="291"/>
    </location>
</feature>
<keyword evidence="3" id="KW-1185">Reference proteome</keyword>
<name>A0A1R1SFL7_9ACTN</name>
<dbReference type="PANTHER" id="PTHR37391:SF2">
    <property type="entry name" value="E3 UBIQUITIN-PROTEIN LIGASE"/>
    <property type="match status" value="1"/>
</dbReference>